<evidence type="ECO:0000313" key="3">
    <source>
        <dbReference type="Proteomes" id="UP000318055"/>
    </source>
</evidence>
<keyword evidence="1" id="KW-0812">Transmembrane</keyword>
<keyword evidence="3" id="KW-1185">Reference proteome</keyword>
<dbReference type="InterPro" id="IPR016516">
    <property type="entry name" value="UCP07580"/>
</dbReference>
<name>A0A518RGA6_9SPHN</name>
<dbReference type="RefSeq" id="WP_145847125.1">
    <property type="nucleotide sequence ID" value="NZ_CP042239.1"/>
</dbReference>
<evidence type="ECO:0000313" key="2">
    <source>
        <dbReference type="EMBL" id="QDX26471.1"/>
    </source>
</evidence>
<dbReference type="KEGG" id="ssua:FPZ54_10840"/>
<sequence>MNIHATLTPATHGILVRDLKFNRDPARHPRWWHGNDPVPTAFFNALSCTFPAGEKFFMDSVRAYRREVGPELQAQIKQFLGQEAVHSREHAAFNALAANSGYDVARLEARTKKVLDFARKRSKQRQLAATCALEHFTAILAHALLAGDSADMAAAPIDAERLWSWHAIEEIEHKAVAYDTFLVATRDLTGLRRYIMRSFAMILATIILFSTIKASMADLYRADGIKGPRIWGRTIAYLFGSNGVLRRIFPLWLTYFKPGFHPWQHDDRDLLARAQARLGLEAAA</sequence>
<dbReference type="PANTHER" id="PTHR39456:SF1">
    <property type="entry name" value="METAL-DEPENDENT HYDROLASE"/>
    <property type="match status" value="1"/>
</dbReference>
<protein>
    <submittedName>
        <fullName evidence="2">Metal-dependent hydrolase</fullName>
    </submittedName>
</protein>
<dbReference type="OrthoDB" id="4760165at2"/>
<dbReference type="PIRSF" id="PIRSF007580">
    <property type="entry name" value="UCP07580"/>
    <property type="match status" value="1"/>
</dbReference>
<dbReference type="GO" id="GO:0016787">
    <property type="term" value="F:hydrolase activity"/>
    <property type="evidence" value="ECO:0007669"/>
    <property type="project" value="UniProtKB-KW"/>
</dbReference>
<keyword evidence="2" id="KW-0378">Hydrolase</keyword>
<dbReference type="PANTHER" id="PTHR39456">
    <property type="entry name" value="METAL-DEPENDENT HYDROLASE"/>
    <property type="match status" value="1"/>
</dbReference>
<dbReference type="Pfam" id="PF10118">
    <property type="entry name" value="Metal_hydrol"/>
    <property type="match status" value="1"/>
</dbReference>
<evidence type="ECO:0000256" key="1">
    <source>
        <dbReference type="SAM" id="Phobius"/>
    </source>
</evidence>
<organism evidence="2 3">
    <name type="scientific">Sphingomonas suaedae</name>
    <dbReference type="NCBI Taxonomy" id="2599297"/>
    <lineage>
        <taxon>Bacteria</taxon>
        <taxon>Pseudomonadati</taxon>
        <taxon>Pseudomonadota</taxon>
        <taxon>Alphaproteobacteria</taxon>
        <taxon>Sphingomonadales</taxon>
        <taxon>Sphingomonadaceae</taxon>
        <taxon>Sphingomonas</taxon>
    </lineage>
</organism>
<proteinExistence type="predicted"/>
<dbReference type="AlphaFoldDB" id="A0A518RGA6"/>
<keyword evidence="1" id="KW-0472">Membrane</keyword>
<gene>
    <name evidence="2" type="ORF">FPZ54_10840</name>
</gene>
<keyword evidence="1" id="KW-1133">Transmembrane helix</keyword>
<reference evidence="2 3" key="1">
    <citation type="submission" date="2019-07" db="EMBL/GenBank/DDBJ databases">
        <title>Sphingomonas alkalisoli sp. nov., isolated from rhizosphere soil of Suaedae salsa.</title>
        <authorList>
            <person name="Zhang H."/>
            <person name="Xu L."/>
            <person name="Zhang J.-X."/>
            <person name="Sun J.-Q."/>
        </authorList>
    </citation>
    <scope>NUCLEOTIDE SEQUENCE [LARGE SCALE GENOMIC DNA]</scope>
    <source>
        <strain evidence="2 3">XS-10</strain>
    </source>
</reference>
<dbReference type="EMBL" id="CP042239">
    <property type="protein sequence ID" value="QDX26471.1"/>
    <property type="molecule type" value="Genomic_DNA"/>
</dbReference>
<accession>A0A518RGA6</accession>
<dbReference type="Proteomes" id="UP000318055">
    <property type="component" value="Chromosome"/>
</dbReference>
<feature type="transmembrane region" description="Helical" evidence="1">
    <location>
        <begin position="194"/>
        <end position="212"/>
    </location>
</feature>